<proteinExistence type="predicted"/>
<dbReference type="EnsemblPlants" id="OPUNC05G15160.1">
    <property type="protein sequence ID" value="OPUNC05G15160.1"/>
    <property type="gene ID" value="OPUNC05G15160"/>
</dbReference>
<dbReference type="EnsemblPlants" id="OPUNC05G15220.1">
    <property type="protein sequence ID" value="OPUNC05G15220.1"/>
    <property type="gene ID" value="OPUNC05G15220"/>
</dbReference>
<organism evidence="2">
    <name type="scientific">Oryza punctata</name>
    <name type="common">Red rice</name>
    <dbReference type="NCBI Taxonomy" id="4537"/>
    <lineage>
        <taxon>Eukaryota</taxon>
        <taxon>Viridiplantae</taxon>
        <taxon>Streptophyta</taxon>
        <taxon>Embryophyta</taxon>
        <taxon>Tracheophyta</taxon>
        <taxon>Spermatophyta</taxon>
        <taxon>Magnoliopsida</taxon>
        <taxon>Liliopsida</taxon>
        <taxon>Poales</taxon>
        <taxon>Poaceae</taxon>
        <taxon>BOP clade</taxon>
        <taxon>Oryzoideae</taxon>
        <taxon>Oryzeae</taxon>
        <taxon>Oryzinae</taxon>
        <taxon>Oryza</taxon>
    </lineage>
</organism>
<name>A0A0E0L2S6_ORYPU</name>
<dbReference type="Gramene" id="OPUNC05G15160.1">
    <property type="protein sequence ID" value="OPUNC05G15160.1"/>
    <property type="gene ID" value="OPUNC05G15160"/>
</dbReference>
<dbReference type="AlphaFoldDB" id="A0A0E0L2S6"/>
<dbReference type="HOGENOM" id="CLU_2926709_0_0_1"/>
<protein>
    <submittedName>
        <fullName evidence="2">Uncharacterized protein</fullName>
    </submittedName>
</protein>
<keyword evidence="3" id="KW-1185">Reference proteome</keyword>
<dbReference type="Gramene" id="OPUNC05G15220.1">
    <property type="protein sequence ID" value="OPUNC05G15220.1"/>
    <property type="gene ID" value="OPUNC05G15220"/>
</dbReference>
<reference evidence="2" key="1">
    <citation type="submission" date="2015-04" db="UniProtKB">
        <authorList>
            <consortium name="EnsemblPlants"/>
        </authorList>
    </citation>
    <scope>IDENTIFICATION</scope>
</reference>
<dbReference type="Proteomes" id="UP000026962">
    <property type="component" value="Chromosome 5"/>
</dbReference>
<evidence type="ECO:0000313" key="3">
    <source>
        <dbReference type="Proteomes" id="UP000026962"/>
    </source>
</evidence>
<evidence type="ECO:0000313" key="2">
    <source>
        <dbReference type="EnsemblPlants" id="OPUNC05G15160.1"/>
    </source>
</evidence>
<accession>A0A0E0L2S6</accession>
<reference evidence="2" key="2">
    <citation type="submission" date="2018-05" db="EMBL/GenBank/DDBJ databases">
        <title>OpunRS2 (Oryza punctata Reference Sequence Version 2).</title>
        <authorList>
            <person name="Zhang J."/>
            <person name="Kudrna D."/>
            <person name="Lee S."/>
            <person name="Talag J."/>
            <person name="Welchert J."/>
            <person name="Wing R.A."/>
        </authorList>
    </citation>
    <scope>NUCLEOTIDE SEQUENCE [LARGE SCALE GENOMIC DNA]</scope>
</reference>
<evidence type="ECO:0000256" key="1">
    <source>
        <dbReference type="SAM" id="MobiDB-lite"/>
    </source>
</evidence>
<sequence length="61" mass="6828">MSVDSRIRTCAGKAQQISMRGDNDKASSYRKEQCYDKDGVGVLGHHALTSTDKVQRNDELR</sequence>
<feature type="region of interest" description="Disordered" evidence="1">
    <location>
        <begin position="1"/>
        <end position="28"/>
    </location>
</feature>